<dbReference type="EC" id="2.4.2.31" evidence="1"/>
<evidence type="ECO:0000256" key="2">
    <source>
        <dbReference type="ARBA" id="ARBA00033021"/>
    </source>
</evidence>
<evidence type="ECO:0000313" key="6">
    <source>
        <dbReference type="Proteomes" id="UP000236163"/>
    </source>
</evidence>
<proteinExistence type="predicted"/>
<dbReference type="GO" id="GO:0005576">
    <property type="term" value="C:extracellular region"/>
    <property type="evidence" value="ECO:0007669"/>
    <property type="project" value="InterPro"/>
</dbReference>
<dbReference type="Gene3D" id="3.90.176.10">
    <property type="entry name" value="Toxin ADP-ribosyltransferase, Chain A, domain 1"/>
    <property type="match status" value="1"/>
</dbReference>
<evidence type="ECO:0000259" key="4">
    <source>
        <dbReference type="Pfam" id="PF03496"/>
    </source>
</evidence>
<dbReference type="AlphaFoldDB" id="A0A2K0JCC7"/>
<reference evidence="6" key="1">
    <citation type="submission" date="2017-12" db="EMBL/GenBank/DDBJ databases">
        <title>FDA dAtabase for Regulatory Grade micrObial Sequences (FDA-ARGOS): Supporting development and validation of Infectious Disease Dx tests.</title>
        <authorList>
            <person name="Sichtig H."/>
            <person name="Tallon L."/>
            <person name="Sadzewicz L."/>
            <person name="Sengamalay N."/>
            <person name="Nagaraj S."/>
            <person name="Vavikolanu K."/>
            <person name="Aluvathingal J."/>
            <person name="Nadendla S."/>
            <person name="Pirone D.C."/>
            <person name="Hoffman M."/>
            <person name="Muruvanda T."/>
            <person name="Allard M."/>
            <person name="Evans P."/>
        </authorList>
    </citation>
    <scope>NUCLEOTIDE SEQUENCE [LARGE SCALE GENOMIC DNA]</scope>
    <source>
        <strain evidence="6">FDAARGOS_55</strain>
    </source>
</reference>
<protein>
    <recommendedName>
        <fullName evidence="1">NAD(+)--protein-arginine ADP-ribosyltransferase</fullName>
        <ecNumber evidence="1">2.4.2.31</ecNumber>
    </recommendedName>
    <alternativeName>
        <fullName evidence="2">NAD(+)--arginine ADP-ribosyltransferase</fullName>
    </alternativeName>
</protein>
<dbReference type="InterPro" id="IPR003540">
    <property type="entry name" value="ADP-ribosyltransferase"/>
</dbReference>
<comment type="catalytic activity">
    <reaction evidence="3">
        <text>L-arginyl-[protein] + NAD(+) = N(omega)-(ADP-D-ribosyl)-L-arginyl-[protein] + nicotinamide + H(+)</text>
        <dbReference type="Rhea" id="RHEA:19149"/>
        <dbReference type="Rhea" id="RHEA-COMP:10532"/>
        <dbReference type="Rhea" id="RHEA-COMP:15087"/>
        <dbReference type="ChEBI" id="CHEBI:15378"/>
        <dbReference type="ChEBI" id="CHEBI:17154"/>
        <dbReference type="ChEBI" id="CHEBI:29965"/>
        <dbReference type="ChEBI" id="CHEBI:57540"/>
        <dbReference type="ChEBI" id="CHEBI:142554"/>
        <dbReference type="EC" id="2.4.2.31"/>
    </reaction>
</comment>
<dbReference type="SUPFAM" id="SSF56399">
    <property type="entry name" value="ADP-ribosylation"/>
    <property type="match status" value="1"/>
</dbReference>
<name>A0A2K0JCC7_SALHO</name>
<sequence>MKAISLKTSFDDIHIRKTTSNSEHQTFWQKVLSFDGYPEYAIQLSSSFNELAKVDSDISPEENEALENYVGNSWEYINKYLIKNEEHDSTLYLERKATLEKIVNKMPLSDLDFYRAIRTDGRSFFAPLIYKLENRLIETGTILINKGFLSFTNNPYSLKAFSGDTITGEVENNCIIYKLTGGVKSISKISPIDEFEGIVLPDSLLEVKQVRNLNIKIKSGHLRNIWFIELEKAPLSTSPHFDFYGKPV</sequence>
<gene>
    <name evidence="5" type="ORF">RK55_006900</name>
</gene>
<comment type="caution">
    <text evidence="5">The sequence shown here is derived from an EMBL/GenBank/DDBJ whole genome shotgun (WGS) entry which is preliminary data.</text>
</comment>
<dbReference type="Pfam" id="PF03496">
    <property type="entry name" value="ADPrib_exo_Tox"/>
    <property type="match status" value="1"/>
</dbReference>
<organism evidence="5 6">
    <name type="scientific">Salmonella enterica subsp. houtenae serovar 50:g,z51:-</name>
    <dbReference type="NCBI Taxonomy" id="1173947"/>
    <lineage>
        <taxon>Bacteria</taxon>
        <taxon>Pseudomonadati</taxon>
        <taxon>Pseudomonadota</taxon>
        <taxon>Gammaproteobacteria</taxon>
        <taxon>Enterobacterales</taxon>
        <taxon>Enterobacteriaceae</taxon>
        <taxon>Salmonella</taxon>
    </lineage>
</organism>
<dbReference type="Proteomes" id="UP000236163">
    <property type="component" value="Unassembled WGS sequence"/>
</dbReference>
<evidence type="ECO:0000256" key="3">
    <source>
        <dbReference type="ARBA" id="ARBA00047597"/>
    </source>
</evidence>
<evidence type="ECO:0000313" key="5">
    <source>
        <dbReference type="EMBL" id="PNO32932.1"/>
    </source>
</evidence>
<feature type="domain" description="ADP ribosyltransferase" evidence="4">
    <location>
        <begin position="52"/>
        <end position="170"/>
    </location>
</feature>
<evidence type="ECO:0000256" key="1">
    <source>
        <dbReference type="ARBA" id="ARBA00012031"/>
    </source>
</evidence>
<dbReference type="EMBL" id="JWSP02000004">
    <property type="protein sequence ID" value="PNO32932.1"/>
    <property type="molecule type" value="Genomic_DNA"/>
</dbReference>
<dbReference type="GO" id="GO:0106274">
    <property type="term" value="F:NAD+-protein-arginine ADP-ribosyltransferase activity"/>
    <property type="evidence" value="ECO:0007669"/>
    <property type="project" value="UniProtKB-EC"/>
</dbReference>
<accession>A0A2K0JCC7</accession>